<comment type="caution">
    <text evidence="2">The sequence shown here is derived from an EMBL/GenBank/DDBJ whole genome shotgun (WGS) entry which is preliminary data.</text>
</comment>
<evidence type="ECO:0000256" key="1">
    <source>
        <dbReference type="SAM" id="MobiDB-lite"/>
    </source>
</evidence>
<keyword evidence="3" id="KW-1185">Reference proteome</keyword>
<gene>
    <name evidence="2" type="ORF">PFISCL1PPCAC_10910</name>
</gene>
<dbReference type="Proteomes" id="UP001432322">
    <property type="component" value="Unassembled WGS sequence"/>
</dbReference>
<dbReference type="AlphaFoldDB" id="A0AAV5VMV0"/>
<protein>
    <submittedName>
        <fullName evidence="2">Uncharacterized protein</fullName>
    </submittedName>
</protein>
<organism evidence="2 3">
    <name type="scientific">Pristionchus fissidentatus</name>
    <dbReference type="NCBI Taxonomy" id="1538716"/>
    <lineage>
        <taxon>Eukaryota</taxon>
        <taxon>Metazoa</taxon>
        <taxon>Ecdysozoa</taxon>
        <taxon>Nematoda</taxon>
        <taxon>Chromadorea</taxon>
        <taxon>Rhabditida</taxon>
        <taxon>Rhabditina</taxon>
        <taxon>Diplogasteromorpha</taxon>
        <taxon>Diplogasteroidea</taxon>
        <taxon>Neodiplogasteridae</taxon>
        <taxon>Pristionchus</taxon>
    </lineage>
</organism>
<feature type="non-terminal residue" evidence="2">
    <location>
        <position position="72"/>
    </location>
</feature>
<evidence type="ECO:0000313" key="3">
    <source>
        <dbReference type="Proteomes" id="UP001432322"/>
    </source>
</evidence>
<dbReference type="EMBL" id="BTSY01000003">
    <property type="protein sequence ID" value="GMT19613.1"/>
    <property type="molecule type" value="Genomic_DNA"/>
</dbReference>
<feature type="region of interest" description="Disordered" evidence="1">
    <location>
        <begin position="8"/>
        <end position="51"/>
    </location>
</feature>
<feature type="compositionally biased region" description="Low complexity" evidence="1">
    <location>
        <begin position="42"/>
        <end position="51"/>
    </location>
</feature>
<proteinExistence type="predicted"/>
<feature type="compositionally biased region" description="Low complexity" evidence="1">
    <location>
        <begin position="20"/>
        <end position="29"/>
    </location>
</feature>
<sequence length="72" mass="7390">ITTLLFAWGKKTERRPVPSKPAKPSSTPSNRPIVPAEFFGNTPATSKTAPSTPAALRAATSKVTTAAAAAVV</sequence>
<evidence type="ECO:0000313" key="2">
    <source>
        <dbReference type="EMBL" id="GMT19613.1"/>
    </source>
</evidence>
<name>A0AAV5VMV0_9BILA</name>
<accession>A0AAV5VMV0</accession>
<feature type="non-terminal residue" evidence="2">
    <location>
        <position position="1"/>
    </location>
</feature>
<reference evidence="2" key="1">
    <citation type="submission" date="2023-10" db="EMBL/GenBank/DDBJ databases">
        <title>Genome assembly of Pristionchus species.</title>
        <authorList>
            <person name="Yoshida K."/>
            <person name="Sommer R.J."/>
        </authorList>
    </citation>
    <scope>NUCLEOTIDE SEQUENCE</scope>
    <source>
        <strain evidence="2">RS5133</strain>
    </source>
</reference>